<accession>A0A0N4T9A4</accession>
<dbReference type="EMBL" id="UZAD01002650">
    <property type="protein sequence ID" value="VDN85940.1"/>
    <property type="molecule type" value="Genomic_DNA"/>
</dbReference>
<evidence type="ECO:0000313" key="2">
    <source>
        <dbReference type="EMBL" id="VDN85940.1"/>
    </source>
</evidence>
<dbReference type="AlphaFoldDB" id="A0A0N4T9A4"/>
<organism evidence="4">
    <name type="scientific">Brugia pahangi</name>
    <name type="common">Filarial nematode worm</name>
    <dbReference type="NCBI Taxonomy" id="6280"/>
    <lineage>
        <taxon>Eukaryota</taxon>
        <taxon>Metazoa</taxon>
        <taxon>Ecdysozoa</taxon>
        <taxon>Nematoda</taxon>
        <taxon>Chromadorea</taxon>
        <taxon>Rhabditida</taxon>
        <taxon>Spirurina</taxon>
        <taxon>Spiruromorpha</taxon>
        <taxon>Filarioidea</taxon>
        <taxon>Onchocercidae</taxon>
        <taxon>Brugia</taxon>
    </lineage>
</organism>
<dbReference type="STRING" id="6280.A0A0N4T9A4"/>
<protein>
    <submittedName>
        <fullName evidence="2 4">Uncharacterized protein</fullName>
    </submittedName>
</protein>
<keyword evidence="1" id="KW-0472">Membrane</keyword>
<evidence type="ECO:0000256" key="1">
    <source>
        <dbReference type="SAM" id="Phobius"/>
    </source>
</evidence>
<reference evidence="4" key="1">
    <citation type="submission" date="2017-02" db="UniProtKB">
        <authorList>
            <consortium name="WormBaseParasite"/>
        </authorList>
    </citation>
    <scope>IDENTIFICATION</scope>
</reference>
<name>A0A0N4T9A4_BRUPA</name>
<proteinExistence type="predicted"/>
<keyword evidence="1" id="KW-0812">Transmembrane</keyword>
<reference evidence="2 3" key="2">
    <citation type="submission" date="2018-11" db="EMBL/GenBank/DDBJ databases">
        <authorList>
            <consortium name="Pathogen Informatics"/>
        </authorList>
    </citation>
    <scope>NUCLEOTIDE SEQUENCE [LARGE SCALE GENOMIC DNA]</scope>
</reference>
<feature type="transmembrane region" description="Helical" evidence="1">
    <location>
        <begin position="104"/>
        <end position="123"/>
    </location>
</feature>
<sequence>MFGTSHSGMQSPVNDSFEQMLNAVKPLHISTPTGNSGPDNITTTMTKTNNVECDINRYESIEKSLEYDHNNYATTSQHLINNEKLGVIARRNPNNSITRSAAKIFFSLLLFWLLLIAVAISLFEHDSPWLNSIPALDSVRHIFYEPLRHYILALYVRLGRH</sequence>
<evidence type="ECO:0000313" key="3">
    <source>
        <dbReference type="Proteomes" id="UP000278627"/>
    </source>
</evidence>
<gene>
    <name evidence="2" type="ORF">BPAG_LOCUS4754</name>
</gene>
<dbReference type="Proteomes" id="UP000278627">
    <property type="component" value="Unassembled WGS sequence"/>
</dbReference>
<keyword evidence="1" id="KW-1133">Transmembrane helix</keyword>
<dbReference type="WBParaSite" id="BPAG_0000479101-mRNA-1">
    <property type="protein sequence ID" value="BPAG_0000479101-mRNA-1"/>
    <property type="gene ID" value="BPAG_0000479101"/>
</dbReference>
<evidence type="ECO:0000313" key="4">
    <source>
        <dbReference type="WBParaSite" id="BPAG_0000479101-mRNA-1"/>
    </source>
</evidence>
<keyword evidence="3" id="KW-1185">Reference proteome</keyword>